<dbReference type="Gene3D" id="2.20.230.10">
    <property type="entry name" value="Resuscitation-promoting factor rpfb"/>
    <property type="match status" value="1"/>
</dbReference>
<accession>A0A857DIS7</accession>
<dbReference type="Pfam" id="PF07501">
    <property type="entry name" value="G5"/>
    <property type="match status" value="1"/>
</dbReference>
<protein>
    <submittedName>
        <fullName evidence="9">Glycoside hydrolase</fullName>
    </submittedName>
</protein>
<evidence type="ECO:0000256" key="1">
    <source>
        <dbReference type="ARBA" id="ARBA00007074"/>
    </source>
</evidence>
<dbReference type="PANTHER" id="PTHR47053:SF1">
    <property type="entry name" value="MUREIN DD-ENDOPEPTIDASE MEPH-RELATED"/>
    <property type="match status" value="1"/>
</dbReference>
<evidence type="ECO:0000256" key="3">
    <source>
        <dbReference type="ARBA" id="ARBA00022729"/>
    </source>
</evidence>
<keyword evidence="2" id="KW-0645">Protease</keyword>
<evidence type="ECO:0000256" key="5">
    <source>
        <dbReference type="ARBA" id="ARBA00022807"/>
    </source>
</evidence>
<dbReference type="GO" id="GO:0006508">
    <property type="term" value="P:proteolysis"/>
    <property type="evidence" value="ECO:0007669"/>
    <property type="project" value="UniProtKB-KW"/>
</dbReference>
<keyword evidence="6" id="KW-1133">Transmembrane helix</keyword>
<gene>
    <name evidence="9" type="ORF">GQ588_08300</name>
</gene>
<dbReference type="EMBL" id="CP046996">
    <property type="protein sequence ID" value="QHA00631.1"/>
    <property type="molecule type" value="Genomic_DNA"/>
</dbReference>
<evidence type="ECO:0000259" key="7">
    <source>
        <dbReference type="PROSITE" id="PS51109"/>
    </source>
</evidence>
<dbReference type="GO" id="GO:0008234">
    <property type="term" value="F:cysteine-type peptidase activity"/>
    <property type="evidence" value="ECO:0007669"/>
    <property type="project" value="UniProtKB-KW"/>
</dbReference>
<evidence type="ECO:0000256" key="4">
    <source>
        <dbReference type="ARBA" id="ARBA00022801"/>
    </source>
</evidence>
<evidence type="ECO:0000256" key="2">
    <source>
        <dbReference type="ARBA" id="ARBA00022670"/>
    </source>
</evidence>
<feature type="transmembrane region" description="Helical" evidence="6">
    <location>
        <begin position="24"/>
        <end position="44"/>
    </location>
</feature>
<keyword evidence="6" id="KW-0812">Transmembrane</keyword>
<keyword evidence="6" id="KW-0472">Membrane</keyword>
<evidence type="ECO:0000256" key="6">
    <source>
        <dbReference type="SAM" id="Phobius"/>
    </source>
</evidence>
<feature type="domain" description="NlpC/P60" evidence="8">
    <location>
        <begin position="279"/>
        <end position="398"/>
    </location>
</feature>
<evidence type="ECO:0000313" key="9">
    <source>
        <dbReference type="EMBL" id="QHA00631.1"/>
    </source>
</evidence>
<dbReference type="InterPro" id="IPR011098">
    <property type="entry name" value="G5_dom"/>
</dbReference>
<proteinExistence type="inferred from homology"/>
<dbReference type="PROSITE" id="PS51109">
    <property type="entry name" value="G5"/>
    <property type="match status" value="1"/>
</dbReference>
<reference evidence="9 10" key="1">
    <citation type="submission" date="2019-12" db="EMBL/GenBank/DDBJ databases">
        <title>Sequence classification of anaerobic respiratory reductive dehalogenases: First we see many, then we see few.</title>
        <authorList>
            <person name="Molenda O."/>
            <person name="Puentes Jacome L.A."/>
            <person name="Cao X."/>
            <person name="Nesbo C.L."/>
            <person name="Tang S."/>
            <person name="Morson N."/>
            <person name="Patron J."/>
            <person name="Lomheim L."/>
            <person name="Wishart D.S."/>
            <person name="Edwards E.A."/>
        </authorList>
    </citation>
    <scope>NUCLEOTIDE SEQUENCE [LARGE SCALE GENOMIC DNA]</scope>
    <source>
        <strain evidence="9 10">12DCA</strain>
    </source>
</reference>
<dbReference type="SMART" id="SM01208">
    <property type="entry name" value="G5"/>
    <property type="match status" value="1"/>
</dbReference>
<dbReference type="Proteomes" id="UP000430508">
    <property type="component" value="Chromosome"/>
</dbReference>
<sequence length="398" mass="43145">MHFKQIICVILACLKKISWKSPRLLGGLFITMILIGSFACYLAAPMNAIAVSVNGKQLGLVFNQNTADTLMASAAKEKPYEMAYTNITVSNADYLRSALRPNNVEEKINQPYDAYQFAINGTVIAVLPDAEDIDQVLKEFQAYYVKPTKDNVVTSVKIAEDVISSKTTAGLSQIQSPEQVLKSLIDHNSLTVICQGKYTETQKIQYDTITKKDYKLGFGKKEVITAGSDGSKSVTYSYVQSNGKYSEKQVVKETILQDAVTEVIAEGPTAKPILVASRSNSYSNVVDYALGYVGCPYVYGGISPGGFDCSGFTRYVYAAAGVSLPHSSFAQYASGTPVGRDELQPGDLVFFSTYARGASHVGIYIGGGQYVHAFNYSTGVVVSNLSAHSSSYLGARRY</sequence>
<dbReference type="PROSITE" id="PS51935">
    <property type="entry name" value="NLPC_P60"/>
    <property type="match status" value="1"/>
</dbReference>
<dbReference type="PANTHER" id="PTHR47053">
    <property type="entry name" value="MUREIN DD-ENDOPEPTIDASE MEPH-RELATED"/>
    <property type="match status" value="1"/>
</dbReference>
<dbReference type="SUPFAM" id="SSF54001">
    <property type="entry name" value="Cysteine proteinases"/>
    <property type="match status" value="1"/>
</dbReference>
<organism evidence="9 10">
    <name type="scientific">Dehalobacter restrictus</name>
    <dbReference type="NCBI Taxonomy" id="55583"/>
    <lineage>
        <taxon>Bacteria</taxon>
        <taxon>Bacillati</taxon>
        <taxon>Bacillota</taxon>
        <taxon>Clostridia</taxon>
        <taxon>Eubacteriales</taxon>
        <taxon>Desulfitobacteriaceae</taxon>
        <taxon>Dehalobacter</taxon>
    </lineage>
</organism>
<keyword evidence="4 9" id="KW-0378">Hydrolase</keyword>
<dbReference type="InterPro" id="IPR051202">
    <property type="entry name" value="Peptidase_C40"/>
</dbReference>
<dbReference type="Pfam" id="PF00877">
    <property type="entry name" value="NLPC_P60"/>
    <property type="match status" value="1"/>
</dbReference>
<dbReference type="Gene3D" id="3.90.1720.10">
    <property type="entry name" value="endopeptidase domain like (from Nostoc punctiforme)"/>
    <property type="match status" value="1"/>
</dbReference>
<keyword evidence="5" id="KW-0788">Thiol protease</keyword>
<evidence type="ECO:0000313" key="10">
    <source>
        <dbReference type="Proteomes" id="UP000430508"/>
    </source>
</evidence>
<dbReference type="InterPro" id="IPR000064">
    <property type="entry name" value="NLP_P60_dom"/>
</dbReference>
<evidence type="ECO:0000259" key="8">
    <source>
        <dbReference type="PROSITE" id="PS51935"/>
    </source>
</evidence>
<dbReference type="RefSeq" id="WP_019226087.1">
    <property type="nucleotide sequence ID" value="NZ_CP046996.1"/>
</dbReference>
<dbReference type="AlphaFoldDB" id="A0A857DIS7"/>
<comment type="similarity">
    <text evidence="1">Belongs to the peptidase C40 family.</text>
</comment>
<keyword evidence="3" id="KW-0732">Signal</keyword>
<name>A0A857DIS7_9FIRM</name>
<dbReference type="InterPro" id="IPR038765">
    <property type="entry name" value="Papain-like_cys_pep_sf"/>
</dbReference>
<feature type="domain" description="G5" evidence="7">
    <location>
        <begin position="190"/>
        <end position="270"/>
    </location>
</feature>